<dbReference type="InterPro" id="IPR001173">
    <property type="entry name" value="Glyco_trans_2-like"/>
</dbReference>
<name>A0A4D4J8U7_9PSEU</name>
<organism evidence="17 18">
    <name type="scientific">Gandjariella thermophila</name>
    <dbReference type="NCBI Taxonomy" id="1931992"/>
    <lineage>
        <taxon>Bacteria</taxon>
        <taxon>Bacillati</taxon>
        <taxon>Actinomycetota</taxon>
        <taxon>Actinomycetes</taxon>
        <taxon>Pseudonocardiales</taxon>
        <taxon>Pseudonocardiaceae</taxon>
        <taxon>Gandjariella</taxon>
    </lineage>
</organism>
<comment type="caution">
    <text evidence="17">The sequence shown here is derived from an EMBL/GenBank/DDBJ whole genome shotgun (WGS) entry which is preliminary data.</text>
</comment>
<feature type="transmembrane region" description="Helical" evidence="14">
    <location>
        <begin position="382"/>
        <end position="402"/>
    </location>
</feature>
<keyword evidence="8 14" id="KW-0812">Transmembrane</keyword>
<dbReference type="AlphaFoldDB" id="A0A4D4J8U7"/>
<evidence type="ECO:0000259" key="15">
    <source>
        <dbReference type="Pfam" id="PF00535"/>
    </source>
</evidence>
<reference evidence="18" key="1">
    <citation type="submission" date="2019-04" db="EMBL/GenBank/DDBJ databases">
        <title>Draft genome sequence of Pseudonocardiaceae bacterium SL3-2-4.</title>
        <authorList>
            <person name="Ningsih F."/>
            <person name="Yokota A."/>
            <person name="Sakai Y."/>
            <person name="Nanatani K."/>
            <person name="Yabe S."/>
            <person name="Oetari A."/>
            <person name="Sjamsuridzal W."/>
        </authorList>
    </citation>
    <scope>NUCLEOTIDE SEQUENCE [LARGE SCALE GENOMIC DNA]</scope>
    <source>
        <strain evidence="18">SL3-2-4</strain>
    </source>
</reference>
<feature type="domain" description="Glycosyltransferase 2-like" evidence="15">
    <location>
        <begin position="26"/>
        <end position="189"/>
    </location>
</feature>
<dbReference type="EMBL" id="BJFL01000007">
    <property type="protein sequence ID" value="GDY30293.1"/>
    <property type="molecule type" value="Genomic_DNA"/>
</dbReference>
<evidence type="ECO:0000256" key="11">
    <source>
        <dbReference type="ARBA" id="ARBA00022989"/>
    </source>
</evidence>
<evidence type="ECO:0000313" key="18">
    <source>
        <dbReference type="Proteomes" id="UP000298860"/>
    </source>
</evidence>
<comment type="catalytic activity">
    <reaction evidence="13">
        <text>a di-trans,poly-cis-dolichyl phosphate + UDP-alpha-D-glucose = a di-trans,poly-cis-dolichyl beta-D-glucosyl phosphate + UDP</text>
        <dbReference type="Rhea" id="RHEA:15401"/>
        <dbReference type="Rhea" id="RHEA-COMP:19498"/>
        <dbReference type="Rhea" id="RHEA-COMP:19502"/>
        <dbReference type="ChEBI" id="CHEBI:57525"/>
        <dbReference type="ChEBI" id="CHEBI:57683"/>
        <dbReference type="ChEBI" id="CHEBI:58223"/>
        <dbReference type="ChEBI" id="CHEBI:58885"/>
        <dbReference type="EC" id="2.4.1.117"/>
    </reaction>
    <physiologicalReaction direction="left-to-right" evidence="13">
        <dbReference type="Rhea" id="RHEA:15402"/>
    </physiologicalReaction>
</comment>
<dbReference type="RefSeq" id="WP_137813432.1">
    <property type="nucleotide sequence ID" value="NZ_BJFL01000007.1"/>
</dbReference>
<keyword evidence="6" id="KW-0328">Glycosyltransferase</keyword>
<dbReference type="InterPro" id="IPR007267">
    <property type="entry name" value="GtrA_DPMS_TM"/>
</dbReference>
<feature type="transmembrane region" description="Helical" evidence="14">
    <location>
        <begin position="316"/>
        <end position="334"/>
    </location>
</feature>
<keyword evidence="10" id="KW-0735">Signal-anchor</keyword>
<keyword evidence="18" id="KW-1185">Reference proteome</keyword>
<keyword evidence="12 14" id="KW-0472">Membrane</keyword>
<dbReference type="EC" id="2.4.1.117" evidence="5"/>
<dbReference type="CDD" id="cd04188">
    <property type="entry name" value="DPG_synthase"/>
    <property type="match status" value="1"/>
</dbReference>
<sequence>MARERDGVPGAGAKRWSVGRTATVDVVVPVHNEERALPGCLAVLRSHLAEQLPFEWTITVVDNASTDDTLRVATELAESDDRIRVLHLDRKGRGLALRTAWGWTDADVVVYMDVDLSTGLDALLPLVVPLVNGHSDIAIGTRLAPGARTVRSPRRELISRCYNAMIRLTHGARFSDAQCGFKAARTDVIRPLLPHVRDDAWFFDTELLLLAEHNGLRVHEVPVDWVEDVDSRVHVVRTAWEDIRGLLRVARAKASGTARVADLPRRPEPRPAHPDAVLGRRDAGLLWQVVVFALIGVASTVSTAALYAVLRSWSPPLVANLIALVVTTLLNTEANRRLTFAGTGGSTRRVHLQGLIVFALYYALTSGALLALQALVAHPSRWLEVAVLLVASVVGTAGRFVLLRAWVFADRAGAATTQEASG</sequence>
<evidence type="ECO:0000259" key="16">
    <source>
        <dbReference type="Pfam" id="PF04138"/>
    </source>
</evidence>
<evidence type="ECO:0000256" key="14">
    <source>
        <dbReference type="SAM" id="Phobius"/>
    </source>
</evidence>
<dbReference type="GO" id="GO:0016020">
    <property type="term" value="C:membrane"/>
    <property type="evidence" value="ECO:0007669"/>
    <property type="project" value="UniProtKB-SubCell"/>
</dbReference>
<dbReference type="Pfam" id="PF00535">
    <property type="entry name" value="Glycos_transf_2"/>
    <property type="match status" value="1"/>
</dbReference>
<evidence type="ECO:0000256" key="6">
    <source>
        <dbReference type="ARBA" id="ARBA00022676"/>
    </source>
</evidence>
<keyword evidence="9" id="KW-0256">Endoplasmic reticulum</keyword>
<evidence type="ECO:0000313" key="17">
    <source>
        <dbReference type="EMBL" id="GDY30293.1"/>
    </source>
</evidence>
<evidence type="ECO:0000256" key="5">
    <source>
        <dbReference type="ARBA" id="ARBA00012583"/>
    </source>
</evidence>
<dbReference type="SUPFAM" id="SSF53448">
    <property type="entry name" value="Nucleotide-diphospho-sugar transferases"/>
    <property type="match status" value="1"/>
</dbReference>
<feature type="transmembrane region" description="Helical" evidence="14">
    <location>
        <begin position="355"/>
        <end position="376"/>
    </location>
</feature>
<dbReference type="PANTHER" id="PTHR10859:SF91">
    <property type="entry name" value="DOLICHYL-PHOSPHATE BETA-GLUCOSYLTRANSFERASE"/>
    <property type="match status" value="1"/>
</dbReference>
<evidence type="ECO:0000256" key="4">
    <source>
        <dbReference type="ARBA" id="ARBA00006739"/>
    </source>
</evidence>
<evidence type="ECO:0000256" key="1">
    <source>
        <dbReference type="ARBA" id="ARBA00004141"/>
    </source>
</evidence>
<evidence type="ECO:0000256" key="3">
    <source>
        <dbReference type="ARBA" id="ARBA00004922"/>
    </source>
</evidence>
<keyword evidence="7" id="KW-0808">Transferase</keyword>
<dbReference type="InterPro" id="IPR029044">
    <property type="entry name" value="Nucleotide-diphossugar_trans"/>
</dbReference>
<dbReference type="GO" id="GO:0006487">
    <property type="term" value="P:protein N-linked glycosylation"/>
    <property type="evidence" value="ECO:0007669"/>
    <property type="project" value="TreeGrafter"/>
</dbReference>
<dbReference type="OrthoDB" id="2369748at2"/>
<dbReference type="GO" id="GO:0004581">
    <property type="term" value="F:dolichyl-phosphate beta-glucosyltransferase activity"/>
    <property type="evidence" value="ECO:0007669"/>
    <property type="project" value="UniProtKB-EC"/>
</dbReference>
<dbReference type="GO" id="GO:0000271">
    <property type="term" value="P:polysaccharide biosynthetic process"/>
    <property type="evidence" value="ECO:0007669"/>
    <property type="project" value="InterPro"/>
</dbReference>
<dbReference type="InterPro" id="IPR035518">
    <property type="entry name" value="DPG_synthase"/>
</dbReference>
<protein>
    <recommendedName>
        <fullName evidence="5">dolichyl-phosphate beta-glucosyltransferase</fullName>
        <ecNumber evidence="5">2.4.1.117</ecNumber>
    </recommendedName>
</protein>
<evidence type="ECO:0000256" key="7">
    <source>
        <dbReference type="ARBA" id="ARBA00022679"/>
    </source>
</evidence>
<proteinExistence type="inferred from homology"/>
<keyword evidence="11 14" id="KW-1133">Transmembrane helix</keyword>
<evidence type="ECO:0000256" key="12">
    <source>
        <dbReference type="ARBA" id="ARBA00023136"/>
    </source>
</evidence>
<comment type="pathway">
    <text evidence="3">Protein modification; protein glycosylation.</text>
</comment>
<evidence type="ECO:0000256" key="2">
    <source>
        <dbReference type="ARBA" id="ARBA00004389"/>
    </source>
</evidence>
<feature type="domain" description="GtrA/DPMS transmembrane" evidence="16">
    <location>
        <begin position="292"/>
        <end position="408"/>
    </location>
</feature>
<dbReference type="Gene3D" id="3.90.550.10">
    <property type="entry name" value="Spore Coat Polysaccharide Biosynthesis Protein SpsA, Chain A"/>
    <property type="match status" value="1"/>
</dbReference>
<dbReference type="PANTHER" id="PTHR10859">
    <property type="entry name" value="GLYCOSYL TRANSFERASE"/>
    <property type="match status" value="1"/>
</dbReference>
<comment type="subcellular location">
    <subcellularLocation>
        <location evidence="2">Endoplasmic reticulum membrane</location>
        <topology evidence="2">Single-pass membrane protein</topology>
    </subcellularLocation>
    <subcellularLocation>
        <location evidence="1">Membrane</location>
        <topology evidence="1">Multi-pass membrane protein</topology>
    </subcellularLocation>
</comment>
<evidence type="ECO:0000256" key="10">
    <source>
        <dbReference type="ARBA" id="ARBA00022968"/>
    </source>
</evidence>
<gene>
    <name evidence="17" type="ORF">GTS_19260</name>
</gene>
<comment type="similarity">
    <text evidence="4">Belongs to the glycosyltransferase 2 family.</text>
</comment>
<feature type="transmembrane region" description="Helical" evidence="14">
    <location>
        <begin position="285"/>
        <end position="310"/>
    </location>
</feature>
<evidence type="ECO:0000256" key="9">
    <source>
        <dbReference type="ARBA" id="ARBA00022824"/>
    </source>
</evidence>
<accession>A0A4D4J8U7</accession>
<dbReference type="Proteomes" id="UP000298860">
    <property type="component" value="Unassembled WGS sequence"/>
</dbReference>
<dbReference type="Pfam" id="PF04138">
    <property type="entry name" value="GtrA_DPMS_TM"/>
    <property type="match status" value="1"/>
</dbReference>
<evidence type="ECO:0000256" key="13">
    <source>
        <dbReference type="ARBA" id="ARBA00045097"/>
    </source>
</evidence>
<evidence type="ECO:0000256" key="8">
    <source>
        <dbReference type="ARBA" id="ARBA00022692"/>
    </source>
</evidence>